<accession>A0ABS4DJ67</accession>
<organism evidence="1 2">
    <name type="scientific">Frateuria flava</name>
    <dbReference type="NCBI Taxonomy" id="2821489"/>
    <lineage>
        <taxon>Bacteria</taxon>
        <taxon>Pseudomonadati</taxon>
        <taxon>Pseudomonadota</taxon>
        <taxon>Gammaproteobacteria</taxon>
        <taxon>Lysobacterales</taxon>
        <taxon>Rhodanobacteraceae</taxon>
        <taxon>Frateuria</taxon>
    </lineage>
</organism>
<comment type="caution">
    <text evidence="1">The sequence shown here is derived from an EMBL/GenBank/DDBJ whole genome shotgun (WGS) entry which is preliminary data.</text>
</comment>
<reference evidence="1 2" key="1">
    <citation type="submission" date="2021-04" db="EMBL/GenBank/DDBJ databases">
        <authorList>
            <person name="Huq M.A."/>
        </authorList>
    </citation>
    <scope>NUCLEOTIDE SEQUENCE [LARGE SCALE GENOMIC DNA]</scope>
    <source>
        <strain evidence="1 2">MAH-13</strain>
    </source>
</reference>
<keyword evidence="2" id="KW-1185">Reference proteome</keyword>
<dbReference type="Proteomes" id="UP000823790">
    <property type="component" value="Unassembled WGS sequence"/>
</dbReference>
<gene>
    <name evidence="1" type="ORF">J7I44_02215</name>
</gene>
<name>A0ABS4DJ67_9GAMM</name>
<dbReference type="Pfam" id="PF14136">
    <property type="entry name" value="DUF4303"/>
    <property type="match status" value="1"/>
</dbReference>
<dbReference type="EMBL" id="JAGJRS010000004">
    <property type="protein sequence ID" value="MBP1473094.1"/>
    <property type="molecule type" value="Genomic_DNA"/>
</dbReference>
<proteinExistence type="predicted"/>
<sequence>MDARDAFRSELTAATLRAAREAVDRFGSERIYSFALYTNGEYNYLFASVSTQAGLERVARHYLQKPDFQRRWKTLDVAMAHLKWSPCDSPHHVALEDGFAAAQAQLDMLWDAIDEVDVDDEDFDDEWADDNYSRLCGFVVEASAEALDGVRRAGIFDEGVTFNILMGDQGEDERLHYAAALNDAAAVVRLREDFIAAARHRGVEMEDDPA</sequence>
<dbReference type="RefSeq" id="WP_209615043.1">
    <property type="nucleotide sequence ID" value="NZ_JAGJRS010000004.1"/>
</dbReference>
<evidence type="ECO:0000313" key="1">
    <source>
        <dbReference type="EMBL" id="MBP1473094.1"/>
    </source>
</evidence>
<dbReference type="InterPro" id="IPR025409">
    <property type="entry name" value="DUF4303"/>
</dbReference>
<evidence type="ECO:0000313" key="2">
    <source>
        <dbReference type="Proteomes" id="UP000823790"/>
    </source>
</evidence>
<protein>
    <submittedName>
        <fullName evidence="1">DUF4303 domain-containing protein</fullName>
    </submittedName>
</protein>